<dbReference type="Proteomes" id="UP000800038">
    <property type="component" value="Unassembled WGS sequence"/>
</dbReference>
<keyword evidence="3" id="KW-1185">Reference proteome</keyword>
<dbReference type="AlphaFoldDB" id="A0A6A5SE52"/>
<reference evidence="2" key="1">
    <citation type="journal article" date="2020" name="Stud. Mycol.">
        <title>101 Dothideomycetes genomes: a test case for predicting lifestyles and emergence of pathogens.</title>
        <authorList>
            <person name="Haridas S."/>
            <person name="Albert R."/>
            <person name="Binder M."/>
            <person name="Bloem J."/>
            <person name="Labutti K."/>
            <person name="Salamov A."/>
            <person name="Andreopoulos B."/>
            <person name="Baker S."/>
            <person name="Barry K."/>
            <person name="Bills G."/>
            <person name="Bluhm B."/>
            <person name="Cannon C."/>
            <person name="Castanera R."/>
            <person name="Culley D."/>
            <person name="Daum C."/>
            <person name="Ezra D."/>
            <person name="Gonzalez J."/>
            <person name="Henrissat B."/>
            <person name="Kuo A."/>
            <person name="Liang C."/>
            <person name="Lipzen A."/>
            <person name="Lutzoni F."/>
            <person name="Magnuson J."/>
            <person name="Mondo S."/>
            <person name="Nolan M."/>
            <person name="Ohm R."/>
            <person name="Pangilinan J."/>
            <person name="Park H.-J."/>
            <person name="Ramirez L."/>
            <person name="Alfaro M."/>
            <person name="Sun H."/>
            <person name="Tritt A."/>
            <person name="Yoshinaga Y."/>
            <person name="Zwiers L.-H."/>
            <person name="Turgeon B."/>
            <person name="Goodwin S."/>
            <person name="Spatafora J."/>
            <person name="Crous P."/>
            <person name="Grigoriev I."/>
        </authorList>
    </citation>
    <scope>NUCLEOTIDE SEQUENCE</scope>
    <source>
        <strain evidence="2">CBS 161.51</strain>
    </source>
</reference>
<sequence length="306" mass="34053">MRKQRHEYEAKCSAASASVPTDAADKEFDLLKRNISPFALRQLKQQLRLAKSPDFNESEQCSSAFTAKFGLPCKHFLHHCIKQAQEAQDDPKAIYHLRLAQIDQHWHLNPPRARGEVFGADTDVFRPLNPLKINSKGRPKGATSKSLPKAKEGKKAAPEPRDLSQFEHSQAEQDSVRAPARKKGTRTVKRKVTEKVTEEEIVEEAAPASSLDDAMVNRLQDMLRKVVAPLQEQVAVLQGRAKRNIINISNDESDEEEEDRASDEEFPEPEQDVDELPEELTSSYGLRSKTPGAIRPSACAGGGGGR</sequence>
<dbReference type="EMBL" id="ML976092">
    <property type="protein sequence ID" value="KAF1938921.1"/>
    <property type="molecule type" value="Genomic_DNA"/>
</dbReference>
<feature type="region of interest" description="Disordered" evidence="1">
    <location>
        <begin position="246"/>
        <end position="306"/>
    </location>
</feature>
<evidence type="ECO:0000256" key="1">
    <source>
        <dbReference type="SAM" id="MobiDB-lite"/>
    </source>
</evidence>
<accession>A0A6A5SE52</accession>
<gene>
    <name evidence="2" type="ORF">EJ02DRAFT_436748</name>
</gene>
<evidence type="ECO:0000313" key="2">
    <source>
        <dbReference type="EMBL" id="KAF1938921.1"/>
    </source>
</evidence>
<proteinExistence type="predicted"/>
<evidence type="ECO:0000313" key="3">
    <source>
        <dbReference type="Proteomes" id="UP000800038"/>
    </source>
</evidence>
<feature type="compositionally biased region" description="Basic residues" evidence="1">
    <location>
        <begin position="179"/>
        <end position="190"/>
    </location>
</feature>
<feature type="compositionally biased region" description="Acidic residues" evidence="1">
    <location>
        <begin position="251"/>
        <end position="278"/>
    </location>
</feature>
<feature type="region of interest" description="Disordered" evidence="1">
    <location>
        <begin position="128"/>
        <end position="202"/>
    </location>
</feature>
<name>A0A6A5SE52_9PLEO</name>
<dbReference type="OrthoDB" id="10543344at2759"/>
<protein>
    <recommendedName>
        <fullName evidence="4">SWIM-type domain-containing protein</fullName>
    </recommendedName>
</protein>
<evidence type="ECO:0008006" key="4">
    <source>
        <dbReference type="Google" id="ProtNLM"/>
    </source>
</evidence>
<feature type="compositionally biased region" description="Basic and acidic residues" evidence="1">
    <location>
        <begin position="149"/>
        <end position="175"/>
    </location>
</feature>
<organism evidence="2 3">
    <name type="scientific">Clathrospora elynae</name>
    <dbReference type="NCBI Taxonomy" id="706981"/>
    <lineage>
        <taxon>Eukaryota</taxon>
        <taxon>Fungi</taxon>
        <taxon>Dikarya</taxon>
        <taxon>Ascomycota</taxon>
        <taxon>Pezizomycotina</taxon>
        <taxon>Dothideomycetes</taxon>
        <taxon>Pleosporomycetidae</taxon>
        <taxon>Pleosporales</taxon>
        <taxon>Diademaceae</taxon>
        <taxon>Clathrospora</taxon>
    </lineage>
</organism>